<gene>
    <name evidence="1" type="ORF">SEV965_LOCUS16810</name>
</gene>
<dbReference type="AlphaFoldDB" id="A0A814QJ10"/>
<reference evidence="1" key="1">
    <citation type="submission" date="2021-02" db="EMBL/GenBank/DDBJ databases">
        <authorList>
            <person name="Nowell W R."/>
        </authorList>
    </citation>
    <scope>NUCLEOTIDE SEQUENCE</scope>
</reference>
<feature type="non-terminal residue" evidence="1">
    <location>
        <position position="102"/>
    </location>
</feature>
<proteinExistence type="predicted"/>
<organism evidence="1 2">
    <name type="scientific">Rotaria sordida</name>
    <dbReference type="NCBI Taxonomy" id="392033"/>
    <lineage>
        <taxon>Eukaryota</taxon>
        <taxon>Metazoa</taxon>
        <taxon>Spiralia</taxon>
        <taxon>Gnathifera</taxon>
        <taxon>Rotifera</taxon>
        <taxon>Eurotatoria</taxon>
        <taxon>Bdelloidea</taxon>
        <taxon>Philodinida</taxon>
        <taxon>Philodinidae</taxon>
        <taxon>Rotaria</taxon>
    </lineage>
</organism>
<name>A0A814QJ10_9BILA</name>
<comment type="caution">
    <text evidence="1">The sequence shown here is derived from an EMBL/GenBank/DDBJ whole genome shotgun (WGS) entry which is preliminary data.</text>
</comment>
<evidence type="ECO:0000313" key="2">
    <source>
        <dbReference type="Proteomes" id="UP000663889"/>
    </source>
</evidence>
<protein>
    <submittedName>
        <fullName evidence="1">Uncharacterized protein</fullName>
    </submittedName>
</protein>
<dbReference type="EMBL" id="CAJNOU010000936">
    <property type="protein sequence ID" value="CAF1119146.1"/>
    <property type="molecule type" value="Genomic_DNA"/>
</dbReference>
<sequence>MDVLYSLLGVDNQRLDMIVQEKIFTETLNFVLTTSLDDILSIEDSMLDRFCTNILPRIDHNIKSLILESKSMERILLVTDYPNLAKLKIFNFIDKIASYYFT</sequence>
<dbReference type="Proteomes" id="UP000663889">
    <property type="component" value="Unassembled WGS sequence"/>
</dbReference>
<accession>A0A814QJ10</accession>
<evidence type="ECO:0000313" key="1">
    <source>
        <dbReference type="EMBL" id="CAF1119146.1"/>
    </source>
</evidence>